<feature type="repeat" description="WD" evidence="3">
    <location>
        <begin position="72"/>
        <end position="114"/>
    </location>
</feature>
<name>A0A1B6IUN7_9HEMI</name>
<dbReference type="InterPro" id="IPR015943">
    <property type="entry name" value="WD40/YVTN_repeat-like_dom_sf"/>
</dbReference>
<keyword evidence="2" id="KW-0677">Repeat</keyword>
<dbReference type="Pfam" id="PF00400">
    <property type="entry name" value="WD40"/>
    <property type="match status" value="5"/>
</dbReference>
<dbReference type="CDD" id="cd00200">
    <property type="entry name" value="WD40"/>
    <property type="match status" value="1"/>
</dbReference>
<dbReference type="PANTHER" id="PTHR19857">
    <property type="entry name" value="MITOCHONDRIAL DIVISION PROTEIN 1-RELATED"/>
    <property type="match status" value="1"/>
</dbReference>
<reference evidence="5" key="1">
    <citation type="submission" date="2015-11" db="EMBL/GenBank/DDBJ databases">
        <title>De novo transcriptome assembly of four potential Pierce s Disease insect vectors from Arizona vineyards.</title>
        <authorList>
            <person name="Tassone E.E."/>
        </authorList>
    </citation>
    <scope>NUCLEOTIDE SEQUENCE</scope>
</reference>
<dbReference type="PANTHER" id="PTHR19857:SF8">
    <property type="entry name" value="ANGIO-ASSOCIATED MIGRATORY CELL PROTEIN"/>
    <property type="match status" value="1"/>
</dbReference>
<dbReference type="PROSITE" id="PS50082">
    <property type="entry name" value="WD_REPEATS_2"/>
    <property type="match status" value="3"/>
</dbReference>
<keyword evidence="1 3" id="KW-0853">WD repeat</keyword>
<protein>
    <submittedName>
        <fullName evidence="5">Uncharacterized protein</fullName>
    </submittedName>
</protein>
<feature type="repeat" description="WD" evidence="3">
    <location>
        <begin position="115"/>
        <end position="156"/>
    </location>
</feature>
<dbReference type="SUPFAM" id="SSF50978">
    <property type="entry name" value="WD40 repeat-like"/>
    <property type="match status" value="1"/>
</dbReference>
<organism evidence="5">
    <name type="scientific">Homalodisca liturata</name>
    <dbReference type="NCBI Taxonomy" id="320908"/>
    <lineage>
        <taxon>Eukaryota</taxon>
        <taxon>Metazoa</taxon>
        <taxon>Ecdysozoa</taxon>
        <taxon>Arthropoda</taxon>
        <taxon>Hexapoda</taxon>
        <taxon>Insecta</taxon>
        <taxon>Pterygota</taxon>
        <taxon>Neoptera</taxon>
        <taxon>Paraneoptera</taxon>
        <taxon>Hemiptera</taxon>
        <taxon>Auchenorrhyncha</taxon>
        <taxon>Membracoidea</taxon>
        <taxon>Cicadellidae</taxon>
        <taxon>Cicadellinae</taxon>
        <taxon>Proconiini</taxon>
        <taxon>Homalodisca</taxon>
    </lineage>
</organism>
<dbReference type="EMBL" id="GECU01017094">
    <property type="protein sequence ID" value="JAS90612.1"/>
    <property type="molecule type" value="Transcribed_RNA"/>
</dbReference>
<gene>
    <name evidence="5" type="ORF">g.21343</name>
</gene>
<feature type="region of interest" description="Disordered" evidence="4">
    <location>
        <begin position="1"/>
        <end position="24"/>
    </location>
</feature>
<evidence type="ECO:0000256" key="2">
    <source>
        <dbReference type="ARBA" id="ARBA00022737"/>
    </source>
</evidence>
<evidence type="ECO:0000256" key="1">
    <source>
        <dbReference type="ARBA" id="ARBA00022574"/>
    </source>
</evidence>
<dbReference type="InterPro" id="IPR036322">
    <property type="entry name" value="WD40_repeat_dom_sf"/>
</dbReference>
<dbReference type="InterPro" id="IPR001680">
    <property type="entry name" value="WD40_rpt"/>
</dbReference>
<feature type="repeat" description="WD" evidence="3">
    <location>
        <begin position="379"/>
        <end position="417"/>
    </location>
</feature>
<dbReference type="PROSITE" id="PS50294">
    <property type="entry name" value="WD_REPEATS_REGION"/>
    <property type="match status" value="2"/>
</dbReference>
<dbReference type="Gene3D" id="2.130.10.10">
    <property type="entry name" value="YVTN repeat-like/Quinoprotein amine dehydrogenase"/>
    <property type="match status" value="1"/>
</dbReference>
<proteinExistence type="predicted"/>
<sequence length="417" mass="45897">MDDNDGNMGEDLMPVLSDDEPEELFEEDVEEIIVLPQNLDGLEQNDSDDDQDIQEEIASPSSPVKDDSEFIFKKHTGPVFCCALDPINGNLAVTGGEDEKAYVWVTQTGEVVFECEGHKDSVTFVAFSHDGKYLATGDISGYIQVWKVATKTCIMVQVGSDMAWMQWHHGTRALLYGQCNGDVFMWKVGSSQEENDSRFKLFVGYNVGTDCAVVMPDGRRMAVGYSDGGLKIYDLKSAQVLGSMAAGQAHSAAISGVDTHSDNNIIATGGGDGKVTLFKTQPLKVLWRFDCCEEDDVNAFVEAIVFSKDPNLPLLAVGTLIGKLHILDFTRQVIRHRFRQEAGICRVVWDRNSSVVFVGSLDGIIRLYDARSGKQQSQLRGHKETILDLFLSKDGNTLISASDDATSRIFAVSQPER</sequence>
<evidence type="ECO:0000313" key="5">
    <source>
        <dbReference type="EMBL" id="JAS90612.1"/>
    </source>
</evidence>
<evidence type="ECO:0000256" key="3">
    <source>
        <dbReference type="PROSITE-ProRule" id="PRU00221"/>
    </source>
</evidence>
<dbReference type="SMART" id="SM00320">
    <property type="entry name" value="WD40"/>
    <property type="match status" value="7"/>
</dbReference>
<dbReference type="AlphaFoldDB" id="A0A1B6IUN7"/>
<accession>A0A1B6IUN7</accession>
<dbReference type="InterPro" id="IPR051179">
    <property type="entry name" value="WD_repeat_multifunction"/>
</dbReference>
<evidence type="ECO:0000256" key="4">
    <source>
        <dbReference type="SAM" id="MobiDB-lite"/>
    </source>
</evidence>